<proteinExistence type="predicted"/>
<accession>X1E0Q5</accession>
<protein>
    <submittedName>
        <fullName evidence="1">Uncharacterized protein</fullName>
    </submittedName>
</protein>
<dbReference type="EMBL" id="BART01026883">
    <property type="protein sequence ID" value="GAH02248.1"/>
    <property type="molecule type" value="Genomic_DNA"/>
</dbReference>
<reference evidence="1" key="1">
    <citation type="journal article" date="2014" name="Front. Microbiol.">
        <title>High frequency of phylogenetically diverse reductive dehalogenase-homologous genes in deep subseafloor sedimentary metagenomes.</title>
        <authorList>
            <person name="Kawai M."/>
            <person name="Futagami T."/>
            <person name="Toyoda A."/>
            <person name="Takaki Y."/>
            <person name="Nishi S."/>
            <person name="Hori S."/>
            <person name="Arai W."/>
            <person name="Tsubouchi T."/>
            <person name="Morono Y."/>
            <person name="Uchiyama I."/>
            <person name="Ito T."/>
            <person name="Fujiyama A."/>
            <person name="Inagaki F."/>
            <person name="Takami H."/>
        </authorList>
    </citation>
    <scope>NUCLEOTIDE SEQUENCE</scope>
    <source>
        <strain evidence="1">Expedition CK06-06</strain>
    </source>
</reference>
<organism evidence="1">
    <name type="scientific">marine sediment metagenome</name>
    <dbReference type="NCBI Taxonomy" id="412755"/>
    <lineage>
        <taxon>unclassified sequences</taxon>
        <taxon>metagenomes</taxon>
        <taxon>ecological metagenomes</taxon>
    </lineage>
</organism>
<feature type="non-terminal residue" evidence="1">
    <location>
        <position position="1"/>
    </location>
</feature>
<name>X1E0Q5_9ZZZZ</name>
<dbReference type="AlphaFoldDB" id="X1E0Q5"/>
<evidence type="ECO:0000313" key="1">
    <source>
        <dbReference type="EMBL" id="GAH02248.1"/>
    </source>
</evidence>
<sequence length="39" mass="4887">RYCRKKYIVDTAIKNYRERIIKDLNYLGYEEYTRINIVV</sequence>
<comment type="caution">
    <text evidence="1">The sequence shown here is derived from an EMBL/GenBank/DDBJ whole genome shotgun (WGS) entry which is preliminary data.</text>
</comment>
<gene>
    <name evidence="1" type="ORF">S01H4_47808</name>
</gene>